<accession>X1IA63</accession>
<name>X1IA63_9ZZZZ</name>
<proteinExistence type="predicted"/>
<organism evidence="1">
    <name type="scientific">marine sediment metagenome</name>
    <dbReference type="NCBI Taxonomy" id="412755"/>
    <lineage>
        <taxon>unclassified sequences</taxon>
        <taxon>metagenomes</taxon>
        <taxon>ecological metagenomes</taxon>
    </lineage>
</organism>
<feature type="non-terminal residue" evidence="1">
    <location>
        <position position="138"/>
    </location>
</feature>
<dbReference type="AlphaFoldDB" id="X1IA63"/>
<evidence type="ECO:0000313" key="1">
    <source>
        <dbReference type="EMBL" id="GAH62969.1"/>
    </source>
</evidence>
<gene>
    <name evidence="1" type="ORF">S03H2_46287</name>
</gene>
<reference evidence="1" key="1">
    <citation type="journal article" date="2014" name="Front. Microbiol.">
        <title>High frequency of phylogenetically diverse reductive dehalogenase-homologous genes in deep subseafloor sedimentary metagenomes.</title>
        <authorList>
            <person name="Kawai M."/>
            <person name="Futagami T."/>
            <person name="Toyoda A."/>
            <person name="Takaki Y."/>
            <person name="Nishi S."/>
            <person name="Hori S."/>
            <person name="Arai W."/>
            <person name="Tsubouchi T."/>
            <person name="Morono Y."/>
            <person name="Uchiyama I."/>
            <person name="Ito T."/>
            <person name="Fujiyama A."/>
            <person name="Inagaki F."/>
            <person name="Takami H."/>
        </authorList>
    </citation>
    <scope>NUCLEOTIDE SEQUENCE</scope>
    <source>
        <strain evidence="1">Expedition CK06-06</strain>
    </source>
</reference>
<dbReference type="PANTHER" id="PTHR32479">
    <property type="entry name" value="GLYCOLATE OXIDASE IRON-SULFUR SUBUNIT"/>
    <property type="match status" value="1"/>
</dbReference>
<dbReference type="EMBL" id="BARU01029053">
    <property type="protein sequence ID" value="GAH62969.1"/>
    <property type="molecule type" value="Genomic_DNA"/>
</dbReference>
<dbReference type="PANTHER" id="PTHR32479:SF19">
    <property type="entry name" value="ANAEROBIC GLYCEROL-3-PHOSPHATE DEHYDROGENASE SUBUNIT C"/>
    <property type="match status" value="1"/>
</dbReference>
<sequence length="138" mass="15585">MRQPVFKLLLEKFTGIDKRRAMPEFRHGPFLKAGRKYLAARGPTEKPIDKVAYFVDTYANYNDHELGFAVLDVLRTNGIEVILPKQLPAPLPAIVYGDVKTARRDLSYNVKYLAKAVRDGYKIICSEPSAALCLKSEL</sequence>
<comment type="caution">
    <text evidence="1">The sequence shown here is derived from an EMBL/GenBank/DDBJ whole genome shotgun (WGS) entry which is preliminary data.</text>
</comment>
<protein>
    <submittedName>
        <fullName evidence="1">Uncharacterized protein</fullName>
    </submittedName>
</protein>